<dbReference type="UniPathway" id="UPA00904">
    <property type="reaction ID" value="UER00878"/>
</dbReference>
<evidence type="ECO:0000256" key="1">
    <source>
        <dbReference type="ARBA" id="ARBA00000428"/>
    </source>
</evidence>
<sequence length="179" mass="20842">MRAYYFDNLSGDQRAPHDSGNQVDSSVLEKIGVLHWHIPVPTDGKYTAIDAVARERDYKNRDIITITKEGLGDSYESKLKIFYEEHMHEDEEIRYILEGSGYFDVRSHPADDWIRCSVVAGDLLVLPPGIYHRFTLDEKNTIKAMRLFKDEPKWTPYNRSDATDANPYRQEYLKWIAVV</sequence>
<dbReference type="FunFam" id="2.60.120.10:FF:000079">
    <property type="entry name" value="1,2-dihydroxy-3-keto-5-methylthiopentene dioxygenase"/>
    <property type="match status" value="1"/>
</dbReference>
<comment type="function">
    <text evidence="11">Catalyzes 2 different reactions between oxygen and the acireductone 1,2-dihydroxy-3-keto-5-methylthiopentene (DHK-MTPene) depending upon the metal bound in the active site. Fe-containing acireductone dioxygenase (Fe-ARD) produces formate and 2-keto-4-methylthiobutyrate (KMTB), the alpha-ketoacid precursor of methionine in the methionine recycle pathway. Ni-containing acireductone dioxygenase (Ni-ARD) produces methylthiopropionate, carbon monoxide and formate, and does not lie on the methionine recycle pathway.</text>
</comment>
<dbReference type="InParanoid" id="A0A0C3DDY9"/>
<keyword evidence="13" id="KW-1185">Reference proteome</keyword>
<evidence type="ECO:0000256" key="3">
    <source>
        <dbReference type="ARBA" id="ARBA00022596"/>
    </source>
</evidence>
<feature type="binding site" evidence="11">
    <location>
        <position position="86"/>
    </location>
    <ligand>
        <name>Fe(2+)</name>
        <dbReference type="ChEBI" id="CHEBI:29033"/>
        <note>for iron-dependent acireductone dioxygenase activity</note>
    </ligand>
</feature>
<dbReference type="PANTHER" id="PTHR23418">
    <property type="entry name" value="ACIREDUCTONE DIOXYGENASE"/>
    <property type="match status" value="1"/>
</dbReference>
<dbReference type="EC" id="1.13.11.53" evidence="11"/>
<evidence type="ECO:0000256" key="11">
    <source>
        <dbReference type="HAMAP-Rule" id="MF_03154"/>
    </source>
</evidence>
<dbReference type="GO" id="GO:0016151">
    <property type="term" value="F:nickel cation binding"/>
    <property type="evidence" value="ECO:0007669"/>
    <property type="project" value="UniProtKB-UniRule"/>
</dbReference>
<keyword evidence="10 11" id="KW-0539">Nucleus</keyword>
<dbReference type="GO" id="GO:0005506">
    <property type="term" value="F:iron ion binding"/>
    <property type="evidence" value="ECO:0007669"/>
    <property type="project" value="UniProtKB-UniRule"/>
</dbReference>
<dbReference type="PANTHER" id="PTHR23418:SF0">
    <property type="entry name" value="ACIREDUCTONE DIOXYGENASE"/>
    <property type="match status" value="1"/>
</dbReference>
<keyword evidence="8 11" id="KW-0408">Iron</keyword>
<keyword evidence="7 11" id="KW-0560">Oxidoreductase</keyword>
<feature type="binding site" evidence="11">
    <location>
        <position position="88"/>
    </location>
    <ligand>
        <name>Fe(2+)</name>
        <dbReference type="ChEBI" id="CHEBI:29033"/>
        <note>for iron-dependent acireductone dioxygenase activity</note>
    </ligand>
</feature>
<dbReference type="InterPro" id="IPR011051">
    <property type="entry name" value="RmlC_Cupin_sf"/>
</dbReference>
<keyword evidence="9 11" id="KW-0486">Methionine biosynthesis</keyword>
<dbReference type="GO" id="GO:0005737">
    <property type="term" value="C:cytoplasm"/>
    <property type="evidence" value="ECO:0007669"/>
    <property type="project" value="UniProtKB-SubCell"/>
</dbReference>
<dbReference type="OrthoDB" id="1867259at2759"/>
<dbReference type="GO" id="GO:0010308">
    <property type="term" value="F:acireductone dioxygenase (Ni2+-requiring) activity"/>
    <property type="evidence" value="ECO:0007669"/>
    <property type="project" value="UniProtKB-UniRule"/>
</dbReference>
<dbReference type="InterPro" id="IPR004313">
    <property type="entry name" value="ARD"/>
</dbReference>
<feature type="binding site" evidence="11">
    <location>
        <position position="92"/>
    </location>
    <ligand>
        <name>Ni(2+)</name>
        <dbReference type="ChEBI" id="CHEBI:49786"/>
        <note>for nickel-dependent acireductone dioxygenase activity</note>
    </ligand>
</feature>
<comment type="catalytic activity">
    <reaction evidence="11">
        <text>1,2-dihydroxy-5-(methylsulfanyl)pent-1-en-3-one + O2 = 3-(methylsulfanyl)propanoate + CO + formate + 2 H(+)</text>
        <dbReference type="Rhea" id="RHEA:14161"/>
        <dbReference type="ChEBI" id="CHEBI:15378"/>
        <dbReference type="ChEBI" id="CHEBI:15379"/>
        <dbReference type="ChEBI" id="CHEBI:15740"/>
        <dbReference type="ChEBI" id="CHEBI:17245"/>
        <dbReference type="ChEBI" id="CHEBI:49016"/>
        <dbReference type="ChEBI" id="CHEBI:49252"/>
        <dbReference type="EC" id="1.13.11.53"/>
    </reaction>
</comment>
<dbReference type="AlphaFoldDB" id="A0A0C3DDY9"/>
<dbReference type="CDD" id="cd02232">
    <property type="entry name" value="cupin_ARD"/>
    <property type="match status" value="1"/>
</dbReference>
<keyword evidence="3 11" id="KW-0533">Nickel</keyword>
<dbReference type="Pfam" id="PF03079">
    <property type="entry name" value="ARD"/>
    <property type="match status" value="1"/>
</dbReference>
<reference evidence="13" key="2">
    <citation type="submission" date="2015-01" db="EMBL/GenBank/DDBJ databases">
        <title>Evolutionary Origins and Diversification of the Mycorrhizal Mutualists.</title>
        <authorList>
            <consortium name="DOE Joint Genome Institute"/>
            <consortium name="Mycorrhizal Genomics Consortium"/>
            <person name="Kohler A."/>
            <person name="Kuo A."/>
            <person name="Nagy L.G."/>
            <person name="Floudas D."/>
            <person name="Copeland A."/>
            <person name="Barry K.W."/>
            <person name="Cichocki N."/>
            <person name="Veneault-Fourrey C."/>
            <person name="LaButti K."/>
            <person name="Lindquist E.A."/>
            <person name="Lipzen A."/>
            <person name="Lundell T."/>
            <person name="Morin E."/>
            <person name="Murat C."/>
            <person name="Riley R."/>
            <person name="Ohm R."/>
            <person name="Sun H."/>
            <person name="Tunlid A."/>
            <person name="Henrissat B."/>
            <person name="Grigoriev I.V."/>
            <person name="Hibbett D.S."/>
            <person name="Martin F."/>
        </authorList>
    </citation>
    <scope>NUCLEOTIDE SEQUENCE [LARGE SCALE GENOMIC DNA]</scope>
    <source>
        <strain evidence="13">Foug A</strain>
    </source>
</reference>
<dbReference type="HOGENOM" id="CLU_090154_1_0_1"/>
<reference evidence="12 13" key="1">
    <citation type="submission" date="2014-04" db="EMBL/GenBank/DDBJ databases">
        <authorList>
            <consortium name="DOE Joint Genome Institute"/>
            <person name="Kuo A."/>
            <person name="Kohler A."/>
            <person name="Nagy L.G."/>
            <person name="Floudas D."/>
            <person name="Copeland A."/>
            <person name="Barry K.W."/>
            <person name="Cichocki N."/>
            <person name="Veneault-Fourrey C."/>
            <person name="LaButti K."/>
            <person name="Lindquist E.A."/>
            <person name="Lipzen A."/>
            <person name="Lundell T."/>
            <person name="Morin E."/>
            <person name="Murat C."/>
            <person name="Sun H."/>
            <person name="Tunlid A."/>
            <person name="Henrissat B."/>
            <person name="Grigoriev I.V."/>
            <person name="Hibbett D.S."/>
            <person name="Martin F."/>
            <person name="Nordberg H.P."/>
            <person name="Cantor M.N."/>
            <person name="Hua S.X."/>
        </authorList>
    </citation>
    <scope>NUCLEOTIDE SEQUENCE [LARGE SCALE GENOMIC DNA]</scope>
    <source>
        <strain evidence="12 13">Foug A</strain>
    </source>
</reference>
<evidence type="ECO:0000313" key="13">
    <source>
        <dbReference type="Proteomes" id="UP000053989"/>
    </source>
</evidence>
<comment type="similarity">
    <text evidence="11">Belongs to the acireductone dioxygenase (ARD) family.</text>
</comment>
<gene>
    <name evidence="11" type="primary">ADI1</name>
    <name evidence="12" type="ORF">SCLCIDRAFT_127456</name>
</gene>
<feature type="binding site" evidence="11">
    <location>
        <position position="92"/>
    </location>
    <ligand>
        <name>Fe(2+)</name>
        <dbReference type="ChEBI" id="CHEBI:29033"/>
        <note>for iron-dependent acireductone dioxygenase activity</note>
    </ligand>
</feature>
<proteinExistence type="inferred from homology"/>
<evidence type="ECO:0000256" key="5">
    <source>
        <dbReference type="ARBA" id="ARBA00022723"/>
    </source>
</evidence>
<dbReference type="HAMAP" id="MF_03154">
    <property type="entry name" value="Salvage_MtnD_euk"/>
    <property type="match status" value="1"/>
</dbReference>
<dbReference type="EMBL" id="KN822080">
    <property type="protein sequence ID" value="KIM58930.1"/>
    <property type="molecule type" value="Genomic_DNA"/>
</dbReference>
<dbReference type="GO" id="GO:0005634">
    <property type="term" value="C:nucleus"/>
    <property type="evidence" value="ECO:0007669"/>
    <property type="project" value="UniProtKB-SubCell"/>
</dbReference>
<feature type="binding site" evidence="11">
    <location>
        <position position="132"/>
    </location>
    <ligand>
        <name>Fe(2+)</name>
        <dbReference type="ChEBI" id="CHEBI:29033"/>
        <note>for iron-dependent acireductone dioxygenase activity</note>
    </ligand>
</feature>
<evidence type="ECO:0000256" key="9">
    <source>
        <dbReference type="ARBA" id="ARBA00023167"/>
    </source>
</evidence>
<feature type="binding site" evidence="11">
    <location>
        <position position="88"/>
    </location>
    <ligand>
        <name>Ni(2+)</name>
        <dbReference type="ChEBI" id="CHEBI:49786"/>
        <note>for nickel-dependent acireductone dioxygenase activity</note>
    </ligand>
</feature>
<accession>A0A0C3DDY9</accession>
<dbReference type="Proteomes" id="UP000053989">
    <property type="component" value="Unassembled WGS sequence"/>
</dbReference>
<evidence type="ECO:0000256" key="2">
    <source>
        <dbReference type="ARBA" id="ARBA00022490"/>
    </source>
</evidence>
<feature type="binding site" evidence="11">
    <location>
        <position position="132"/>
    </location>
    <ligand>
        <name>Ni(2+)</name>
        <dbReference type="ChEBI" id="CHEBI:49786"/>
        <note>for nickel-dependent acireductone dioxygenase activity</note>
    </ligand>
</feature>
<dbReference type="SUPFAM" id="SSF51182">
    <property type="entry name" value="RmlC-like cupins"/>
    <property type="match status" value="1"/>
</dbReference>
<evidence type="ECO:0000256" key="6">
    <source>
        <dbReference type="ARBA" id="ARBA00022964"/>
    </source>
</evidence>
<comment type="cofactor">
    <cofactor evidence="11">
        <name>Fe(2+)</name>
        <dbReference type="ChEBI" id="CHEBI:29033"/>
    </cofactor>
    <cofactor evidence="11">
        <name>Ni(2+)</name>
        <dbReference type="ChEBI" id="CHEBI:49786"/>
    </cofactor>
    <text evidence="11">Binds either 1 Fe or Ni cation per monomer. Iron-binding promotes an acireductone dioxygenase reaction producing 2-keto-4-methylthiobutyrate, while nickel-binding promotes an acireductone dioxygenase reaction producing 3-(methylsulfanyl)propanoate.</text>
</comment>
<evidence type="ECO:0000256" key="7">
    <source>
        <dbReference type="ARBA" id="ARBA00023002"/>
    </source>
</evidence>
<dbReference type="GO" id="GO:0019509">
    <property type="term" value="P:L-methionine salvage from methylthioadenosine"/>
    <property type="evidence" value="ECO:0007669"/>
    <property type="project" value="UniProtKB-UniRule"/>
</dbReference>
<protein>
    <recommendedName>
        <fullName evidence="11">Acireductone dioxygenase</fullName>
    </recommendedName>
    <alternativeName>
        <fullName evidence="11">Acireductone dioxygenase (Fe(2+)-requiring)</fullName>
        <shortName evidence="11">ARD'</shortName>
        <shortName evidence="11">Fe-ARD</shortName>
        <ecNumber evidence="11">1.13.11.54</ecNumber>
    </alternativeName>
    <alternativeName>
        <fullName evidence="11">Acireductone dioxygenase (Ni(2+)-requiring)</fullName>
        <shortName evidence="11">ARD</shortName>
        <shortName evidence="11">Ni-ARD</shortName>
        <ecNumber evidence="11">1.13.11.53</ecNumber>
    </alternativeName>
</protein>
<keyword evidence="6 11" id="KW-0223">Dioxygenase</keyword>
<evidence type="ECO:0000256" key="8">
    <source>
        <dbReference type="ARBA" id="ARBA00023004"/>
    </source>
</evidence>
<organism evidence="12 13">
    <name type="scientific">Scleroderma citrinum Foug A</name>
    <dbReference type="NCBI Taxonomy" id="1036808"/>
    <lineage>
        <taxon>Eukaryota</taxon>
        <taxon>Fungi</taxon>
        <taxon>Dikarya</taxon>
        <taxon>Basidiomycota</taxon>
        <taxon>Agaricomycotina</taxon>
        <taxon>Agaricomycetes</taxon>
        <taxon>Agaricomycetidae</taxon>
        <taxon>Boletales</taxon>
        <taxon>Sclerodermatineae</taxon>
        <taxon>Sclerodermataceae</taxon>
        <taxon>Scleroderma</taxon>
    </lineage>
</organism>
<name>A0A0C3DDY9_9AGAM</name>
<comment type="subcellular location">
    <subcellularLocation>
        <location evidence="11">Cytoplasm</location>
    </subcellularLocation>
    <subcellularLocation>
        <location evidence="11">Nucleus</location>
    </subcellularLocation>
</comment>
<comment type="pathway">
    <text evidence="11">Amino-acid biosynthesis; L-methionine biosynthesis via salvage pathway; L-methionine from S-methyl-5-thio-alpha-D-ribose 1-phosphate: step 5/6.</text>
</comment>
<dbReference type="GO" id="GO:0010309">
    <property type="term" value="F:acireductone dioxygenase [iron(II)-requiring] activity"/>
    <property type="evidence" value="ECO:0007669"/>
    <property type="project" value="UniProtKB-UniRule"/>
</dbReference>
<dbReference type="InterPro" id="IPR014710">
    <property type="entry name" value="RmlC-like_jellyroll"/>
</dbReference>
<dbReference type="STRING" id="1036808.A0A0C3DDY9"/>
<dbReference type="InterPro" id="IPR027496">
    <property type="entry name" value="ARD_euk"/>
</dbReference>
<keyword evidence="5 11" id="KW-0479">Metal-binding</keyword>
<evidence type="ECO:0000256" key="4">
    <source>
        <dbReference type="ARBA" id="ARBA00022605"/>
    </source>
</evidence>
<evidence type="ECO:0000256" key="10">
    <source>
        <dbReference type="ARBA" id="ARBA00023242"/>
    </source>
</evidence>
<comment type="catalytic activity">
    <reaction evidence="1 11">
        <text>1,2-dihydroxy-5-(methylsulfanyl)pent-1-en-3-one + O2 = 4-methylsulfanyl-2-oxobutanoate + formate + 2 H(+)</text>
        <dbReference type="Rhea" id="RHEA:24504"/>
        <dbReference type="ChEBI" id="CHEBI:15378"/>
        <dbReference type="ChEBI" id="CHEBI:15379"/>
        <dbReference type="ChEBI" id="CHEBI:15740"/>
        <dbReference type="ChEBI" id="CHEBI:16723"/>
        <dbReference type="ChEBI" id="CHEBI:49252"/>
        <dbReference type="EC" id="1.13.11.54"/>
    </reaction>
</comment>
<evidence type="ECO:0000313" key="12">
    <source>
        <dbReference type="EMBL" id="KIM58930.1"/>
    </source>
</evidence>
<dbReference type="FunCoup" id="A0A0C3DDY9">
    <property type="interactions" value="82"/>
</dbReference>
<keyword evidence="2 11" id="KW-0963">Cytoplasm</keyword>
<dbReference type="Gene3D" id="2.60.120.10">
    <property type="entry name" value="Jelly Rolls"/>
    <property type="match status" value="1"/>
</dbReference>
<feature type="binding site" evidence="11">
    <location>
        <position position="86"/>
    </location>
    <ligand>
        <name>Ni(2+)</name>
        <dbReference type="ChEBI" id="CHEBI:49786"/>
        <note>for nickel-dependent acireductone dioxygenase activity</note>
    </ligand>
</feature>
<dbReference type="EC" id="1.13.11.54" evidence="11"/>
<keyword evidence="4 11" id="KW-0028">Amino-acid biosynthesis</keyword>